<keyword evidence="9" id="KW-1185">Reference proteome</keyword>
<evidence type="ECO:0000256" key="2">
    <source>
        <dbReference type="ARBA" id="ARBA00022475"/>
    </source>
</evidence>
<feature type="transmembrane region" description="Helical" evidence="6">
    <location>
        <begin position="30"/>
        <end position="63"/>
    </location>
</feature>
<evidence type="ECO:0000256" key="4">
    <source>
        <dbReference type="ARBA" id="ARBA00022989"/>
    </source>
</evidence>
<keyword evidence="4 6" id="KW-1133">Transmembrane helix</keyword>
<comment type="subcellular location">
    <subcellularLocation>
        <location evidence="1">Cell membrane</location>
        <topology evidence="1">Multi-pass membrane protein</topology>
    </subcellularLocation>
</comment>
<keyword evidence="2" id="KW-1003">Cell membrane</keyword>
<keyword evidence="3 6" id="KW-0812">Transmembrane</keyword>
<dbReference type="PANTHER" id="PTHR35007:SF3">
    <property type="entry name" value="POSSIBLE CONSERVED ALANINE RICH MEMBRANE PROTEIN"/>
    <property type="match status" value="1"/>
</dbReference>
<evidence type="ECO:0000313" key="9">
    <source>
        <dbReference type="Proteomes" id="UP001595816"/>
    </source>
</evidence>
<dbReference type="PANTHER" id="PTHR35007">
    <property type="entry name" value="INTEGRAL MEMBRANE PROTEIN-RELATED"/>
    <property type="match status" value="1"/>
</dbReference>
<dbReference type="InterPro" id="IPR018076">
    <property type="entry name" value="T2SS_GspF_dom"/>
</dbReference>
<evidence type="ECO:0000256" key="6">
    <source>
        <dbReference type="SAM" id="Phobius"/>
    </source>
</evidence>
<sequence length="360" mass="36883">MTRAVRRRFARVLAVRPPQRPARRRVPVAYPALVGVTATAAVLGGVVAGLLTLLYGGVIAYAIRAHRATRATAARRAAALDAIADAAAALRAGSSSAALPLIADPVLSAQVNAAVEVAGETGAPLAELFDRIEEEHRGATRAAARAAAEAAGAWMTAVLLLILPVGGVALGHFIGVDSVAVLLRTPIGGACALAAASLQLAGLLWVRRIAVARPPRDRHQRDLPLAAELLGAVLRVGVPVDHGVLAVARALPLGERLTRVGRALRLGAAPAEAWRHLADLDGAQRLITAAIRSAGSGAALAATLRRIAGDLRAAEADRAEARARRAAVLLVLPLGLCFLPAFVLAGLAPVVIAVVGQLSQ</sequence>
<evidence type="ECO:0000259" key="7">
    <source>
        <dbReference type="Pfam" id="PF00482"/>
    </source>
</evidence>
<dbReference type="Pfam" id="PF00482">
    <property type="entry name" value="T2SSF"/>
    <property type="match status" value="1"/>
</dbReference>
<feature type="domain" description="Type II secretion system protein GspF" evidence="7">
    <location>
        <begin position="227"/>
        <end position="346"/>
    </location>
</feature>
<reference evidence="9" key="1">
    <citation type="journal article" date="2019" name="Int. J. Syst. Evol. Microbiol.">
        <title>The Global Catalogue of Microorganisms (GCM) 10K type strain sequencing project: providing services to taxonomists for standard genome sequencing and annotation.</title>
        <authorList>
            <consortium name="The Broad Institute Genomics Platform"/>
            <consortium name="The Broad Institute Genome Sequencing Center for Infectious Disease"/>
            <person name="Wu L."/>
            <person name="Ma J."/>
        </authorList>
    </citation>
    <scope>NUCLEOTIDE SEQUENCE [LARGE SCALE GENOMIC DNA]</scope>
    <source>
        <strain evidence="9">CGMCC 4.7289</strain>
    </source>
</reference>
<organism evidence="8 9">
    <name type="scientific">Hamadaea flava</name>
    <dbReference type="NCBI Taxonomy" id="1742688"/>
    <lineage>
        <taxon>Bacteria</taxon>
        <taxon>Bacillati</taxon>
        <taxon>Actinomycetota</taxon>
        <taxon>Actinomycetes</taxon>
        <taxon>Micromonosporales</taxon>
        <taxon>Micromonosporaceae</taxon>
        <taxon>Hamadaea</taxon>
    </lineage>
</organism>
<protein>
    <submittedName>
        <fullName evidence="8">Type II secretion system F family protein</fullName>
    </submittedName>
</protein>
<dbReference type="RefSeq" id="WP_372502932.1">
    <property type="nucleotide sequence ID" value="NZ_JAMZDZ010000001.1"/>
</dbReference>
<name>A0ABV8LF92_9ACTN</name>
<evidence type="ECO:0000256" key="5">
    <source>
        <dbReference type="ARBA" id="ARBA00023136"/>
    </source>
</evidence>
<dbReference type="EMBL" id="JBHSAY010000003">
    <property type="protein sequence ID" value="MFC4129586.1"/>
    <property type="molecule type" value="Genomic_DNA"/>
</dbReference>
<dbReference type="Proteomes" id="UP001595816">
    <property type="component" value="Unassembled WGS sequence"/>
</dbReference>
<comment type="caution">
    <text evidence="8">The sequence shown here is derived from an EMBL/GenBank/DDBJ whole genome shotgun (WGS) entry which is preliminary data.</text>
</comment>
<evidence type="ECO:0000256" key="1">
    <source>
        <dbReference type="ARBA" id="ARBA00004651"/>
    </source>
</evidence>
<evidence type="ECO:0000256" key="3">
    <source>
        <dbReference type="ARBA" id="ARBA00022692"/>
    </source>
</evidence>
<feature type="transmembrane region" description="Helical" evidence="6">
    <location>
        <begin position="187"/>
        <end position="206"/>
    </location>
</feature>
<feature type="transmembrane region" description="Helical" evidence="6">
    <location>
        <begin position="151"/>
        <end position="175"/>
    </location>
</feature>
<evidence type="ECO:0000313" key="8">
    <source>
        <dbReference type="EMBL" id="MFC4129586.1"/>
    </source>
</evidence>
<proteinExistence type="predicted"/>
<keyword evidence="5 6" id="KW-0472">Membrane</keyword>
<gene>
    <name evidence="8" type="ORF">ACFOZ4_03100</name>
</gene>
<accession>A0ABV8LF92</accession>
<feature type="transmembrane region" description="Helical" evidence="6">
    <location>
        <begin position="327"/>
        <end position="355"/>
    </location>
</feature>